<evidence type="ECO:0000256" key="1">
    <source>
        <dbReference type="ARBA" id="ARBA00009320"/>
    </source>
</evidence>
<dbReference type="Proteomes" id="UP000295724">
    <property type="component" value="Unassembled WGS sequence"/>
</dbReference>
<proteinExistence type="inferred from homology"/>
<comment type="similarity">
    <text evidence="1">Belongs to the class-IV pyridoxal-phosphate-dependent aminotransferase family.</text>
</comment>
<evidence type="ECO:0000313" key="2">
    <source>
        <dbReference type="EMBL" id="TDR19544.1"/>
    </source>
</evidence>
<name>A0A4R6XNL1_9GAMM</name>
<dbReference type="RefSeq" id="WP_099019820.1">
    <property type="nucleotide sequence ID" value="NZ_NIHB01000004.1"/>
</dbReference>
<dbReference type="SUPFAM" id="SSF52540">
    <property type="entry name" value="P-loop containing nucleoside triphosphate hydrolases"/>
    <property type="match status" value="1"/>
</dbReference>
<dbReference type="OrthoDB" id="272985at2"/>
<dbReference type="Gene3D" id="3.40.50.300">
    <property type="entry name" value="P-loop containing nucleotide triphosphate hydrolases"/>
    <property type="match status" value="1"/>
</dbReference>
<dbReference type="GO" id="GO:0019752">
    <property type="term" value="P:carboxylic acid metabolic process"/>
    <property type="evidence" value="ECO:0007669"/>
    <property type="project" value="TreeGrafter"/>
</dbReference>
<evidence type="ECO:0000313" key="3">
    <source>
        <dbReference type="Proteomes" id="UP000295724"/>
    </source>
</evidence>
<gene>
    <name evidence="2" type="ORF">C8D91_2100</name>
</gene>
<dbReference type="InterPro" id="IPR027417">
    <property type="entry name" value="P-loop_NTPase"/>
</dbReference>
<dbReference type="PANTHER" id="PTHR42743">
    <property type="entry name" value="AMINO-ACID AMINOTRANSFERASE"/>
    <property type="match status" value="1"/>
</dbReference>
<evidence type="ECO:0008006" key="4">
    <source>
        <dbReference type="Google" id="ProtNLM"/>
    </source>
</evidence>
<protein>
    <recommendedName>
        <fullName evidence="4">Sulfotransferase family protein</fullName>
    </recommendedName>
</protein>
<dbReference type="PANTHER" id="PTHR42743:SF11">
    <property type="entry name" value="AMINODEOXYCHORISMATE LYASE"/>
    <property type="match status" value="1"/>
</dbReference>
<reference evidence="2 3" key="1">
    <citation type="submission" date="2019-03" db="EMBL/GenBank/DDBJ databases">
        <title>Genomic Encyclopedia of Type Strains, Phase IV (KMG-IV): sequencing the most valuable type-strain genomes for metagenomic binning, comparative biology and taxonomic classification.</title>
        <authorList>
            <person name="Goeker M."/>
        </authorList>
    </citation>
    <scope>NUCLEOTIDE SEQUENCE [LARGE SCALE GENOMIC DNA]</scope>
    <source>
        <strain evidence="2 3">DSM 25488</strain>
    </source>
</reference>
<keyword evidence="3" id="KW-1185">Reference proteome</keyword>
<organism evidence="2 3">
    <name type="scientific">Marinicella litoralis</name>
    <dbReference type="NCBI Taxonomy" id="644220"/>
    <lineage>
        <taxon>Bacteria</taxon>
        <taxon>Pseudomonadati</taxon>
        <taxon>Pseudomonadota</taxon>
        <taxon>Gammaproteobacteria</taxon>
        <taxon>Lysobacterales</taxon>
        <taxon>Marinicellaceae</taxon>
        <taxon>Marinicella</taxon>
    </lineage>
</organism>
<dbReference type="AlphaFoldDB" id="A0A4R6XNL1"/>
<dbReference type="EMBL" id="SNZB01000004">
    <property type="protein sequence ID" value="TDR19544.1"/>
    <property type="molecule type" value="Genomic_DNA"/>
</dbReference>
<sequence length="249" mass="29016">MKPDQLIRIAMWSGPRNISTAMMRAWENRQDTVVVDEPLYGPYLATTGKKHAAYEAIRLVQGNDWRPIVKNLTEKMPEDATELTHIYYQKHMSHHLTDDLELDFVDHLRNGFLIRHPNDVLASYLRKHHRATPADLGFPQQVKLFNWIKQRTGKTPPILESKDILMDPKGMLIKLCTALEVPFDTAMLSWPKGYRDSDGIWAEHWYNRVIESTGFSEYKPKENKLSLEEQRIADECLPYFETLAEHKIS</sequence>
<accession>A0A4R6XNL1</accession>
<dbReference type="InterPro" id="IPR050571">
    <property type="entry name" value="Class-IV_PLP-Dep_Aminotrnsfr"/>
</dbReference>
<comment type="caution">
    <text evidence="2">The sequence shown here is derived from an EMBL/GenBank/DDBJ whole genome shotgun (WGS) entry which is preliminary data.</text>
</comment>
<dbReference type="Pfam" id="PF19798">
    <property type="entry name" value="Sulfotransfer_5"/>
    <property type="match status" value="1"/>
</dbReference>